<reference evidence="3" key="1">
    <citation type="journal article" date="2019" name="bioRxiv">
        <title>Genomics, evolutionary history and diagnostics of the Alternaria alternata species group including apple and Asian pear pathotypes.</title>
        <authorList>
            <person name="Armitage A.D."/>
            <person name="Cockerton H.M."/>
            <person name="Sreenivasaprasad S."/>
            <person name="Woodhall J.W."/>
            <person name="Lane C.R."/>
            <person name="Harrison R.J."/>
            <person name="Clarkson J.P."/>
        </authorList>
    </citation>
    <scope>NUCLEOTIDE SEQUENCE [LARGE SCALE GENOMIC DNA]</scope>
    <source>
        <strain evidence="3">FERA 635</strain>
    </source>
</reference>
<evidence type="ECO:0000313" key="2">
    <source>
        <dbReference type="EMBL" id="RYN98928.1"/>
    </source>
</evidence>
<dbReference type="EMBL" id="PDXF01000023">
    <property type="protein sequence ID" value="RYN98928.1"/>
    <property type="molecule type" value="Genomic_DNA"/>
</dbReference>
<keyword evidence="3" id="KW-1185">Reference proteome</keyword>
<comment type="caution">
    <text evidence="2">The sequence shown here is derived from an EMBL/GenBank/DDBJ whole genome shotgun (WGS) entry which is preliminary data.</text>
</comment>
<evidence type="ECO:0000313" key="3">
    <source>
        <dbReference type="Proteomes" id="UP000293195"/>
    </source>
</evidence>
<feature type="chain" id="PRO_5046092169" evidence="1">
    <location>
        <begin position="21"/>
        <end position="68"/>
    </location>
</feature>
<feature type="signal peptide" evidence="1">
    <location>
        <begin position="1"/>
        <end position="20"/>
    </location>
</feature>
<organism evidence="2 3">
    <name type="scientific">Alternaria tenuissima</name>
    <dbReference type="NCBI Taxonomy" id="119927"/>
    <lineage>
        <taxon>Eukaryota</taxon>
        <taxon>Fungi</taxon>
        <taxon>Dikarya</taxon>
        <taxon>Ascomycota</taxon>
        <taxon>Pezizomycotina</taxon>
        <taxon>Dothideomycetes</taxon>
        <taxon>Pleosporomycetidae</taxon>
        <taxon>Pleosporales</taxon>
        <taxon>Pleosporineae</taxon>
        <taxon>Pleosporaceae</taxon>
        <taxon>Alternaria</taxon>
        <taxon>Alternaria sect. Alternaria</taxon>
        <taxon>Alternaria alternata complex</taxon>
    </lineage>
</organism>
<keyword evidence="1" id="KW-0732">Signal</keyword>
<gene>
    <name evidence="2" type="ORF">AA0119_g6718</name>
</gene>
<protein>
    <submittedName>
        <fullName evidence="2">Uncharacterized protein</fullName>
    </submittedName>
</protein>
<accession>A0ABY0G8G9</accession>
<dbReference type="Proteomes" id="UP000293195">
    <property type="component" value="Unassembled WGS sequence"/>
</dbReference>
<evidence type="ECO:0000256" key="1">
    <source>
        <dbReference type="SAM" id="SignalP"/>
    </source>
</evidence>
<name>A0ABY0G8G9_9PLEO</name>
<sequence length="68" mass="7054">MHSQALILVPFLLLIALTIALPGGGVLSGVACGTVHATSYCVANCPGRYIASSTNLQPGSICIYMFTR</sequence>
<proteinExistence type="predicted"/>